<sequence>MQAIAKRRNLLHVLTALVAIFLIAFAFYVLHRFTENVSLQQVMDDIRETPTRSIVLAFLTMMTSFTAIACYEMLAVRLVAPGRIRLRTAAWAGVAGFALSDAIGFHVLTGGALRYRIYSRGGIEFSSIGQIIFLSWMCLWLGVGSLIGCALAFEPQGVHQLVPIPAFVLRAIGVFILIVFLAYFVWIATGSRRIAFRGMQVTLPGLRVGLLQLCAGFVDVGASAATLYVLLPADIAGSPGSFFIVYISAVILGTASHAPGGLGVFDATVIAGLGASGRPDVLGALVLYRLIYYIVPVVPVVIVMLATELFHGGRAIKGGVGEIGRVTQPLVPPLAAGLTFAAGFALMLSGSIPVGSSGHEWLKSNLSLAIFESSHMLASLVGLALIIISHALLRRRRSGYYAVLGLLLAGALFALGKGLNLYLAAGLVVVFLVLLPFREAFHRRSGDSFLALTPFWLMLMLVTLASAVWLGFFAHRNAAFASDVWWRFGWDSDASRFLRSAFVMAVAVFAIGLFMLLNRRTLTIGPGETIAESVRELVAQSPKAESTIALLGDKSFLISPQENAFLMYGVSGRTLVAKGDPVGDRGEGENLAWRFREMADRDGYRPAFYAVGTDYLPLYVDMGLSVLKIGEVARVDLAGFTLQGHGKKDLRHAQRRASKEGLSFEIVPASWITPHLPSLRRVSDAWLDGKSGSEKRFALGSFDEPYLMNFDMAVIWRDEEIIAFANVLRGSDREEMAIDLMRFVPGASNVVMDYLFAELLLYAQSDHYRWFNLGAAPLAGLADHPLATTWNRIGTQIYKRGEDFYHFEGLRSYKQKFDPVWTPNYLACPGGLAAPQVLLDITSLISGSRLGMLRK</sequence>
<keyword evidence="2" id="KW-1003">Cell membrane</keyword>
<dbReference type="NCBIfam" id="NF033480">
    <property type="entry name" value="bifunc_MprF"/>
    <property type="match status" value="1"/>
</dbReference>
<protein>
    <submittedName>
        <fullName evidence="8">Bifunctional lysylphosphatidylglycerol flippase/synthetase MprF</fullName>
    </submittedName>
</protein>
<name>A0AAE2ZNB6_9HYPH</name>
<dbReference type="Proteomes" id="UP001196509">
    <property type="component" value="Unassembled WGS sequence"/>
</dbReference>
<dbReference type="InterPro" id="IPR024320">
    <property type="entry name" value="LPG_synthase_C"/>
</dbReference>
<evidence type="ECO:0000313" key="8">
    <source>
        <dbReference type="EMBL" id="MBW8637438.1"/>
    </source>
</evidence>
<evidence type="ECO:0000313" key="9">
    <source>
        <dbReference type="Proteomes" id="UP001196509"/>
    </source>
</evidence>
<dbReference type="RefSeq" id="WP_220228141.1">
    <property type="nucleotide sequence ID" value="NZ_JAICBX010000002.1"/>
</dbReference>
<proteinExistence type="predicted"/>
<comment type="subcellular location">
    <subcellularLocation>
        <location evidence="1">Cell membrane</location>
        <topology evidence="1">Multi-pass membrane protein</topology>
    </subcellularLocation>
</comment>
<feature type="transmembrane region" description="Helical" evidence="6">
    <location>
        <begin position="330"/>
        <end position="354"/>
    </location>
</feature>
<dbReference type="GO" id="GO:0005886">
    <property type="term" value="C:plasma membrane"/>
    <property type="evidence" value="ECO:0007669"/>
    <property type="project" value="UniProtKB-SubCell"/>
</dbReference>
<feature type="transmembrane region" description="Helical" evidence="6">
    <location>
        <begin position="209"/>
        <end position="231"/>
    </location>
</feature>
<keyword evidence="4 6" id="KW-1133">Transmembrane helix</keyword>
<feature type="transmembrane region" description="Helical" evidence="6">
    <location>
        <begin position="374"/>
        <end position="392"/>
    </location>
</feature>
<feature type="transmembrane region" description="Helical" evidence="6">
    <location>
        <begin position="449"/>
        <end position="474"/>
    </location>
</feature>
<feature type="transmembrane region" description="Helical" evidence="6">
    <location>
        <begin position="494"/>
        <end position="517"/>
    </location>
</feature>
<feature type="transmembrane region" description="Helical" evidence="6">
    <location>
        <begin position="88"/>
        <end position="108"/>
    </location>
</feature>
<dbReference type="InterPro" id="IPR051211">
    <property type="entry name" value="PG_lysyltransferase"/>
</dbReference>
<feature type="transmembrane region" description="Helical" evidence="6">
    <location>
        <begin position="421"/>
        <end position="437"/>
    </location>
</feature>
<organism evidence="8 9">
    <name type="scientific">Flavimaribacter sediminis</name>
    <dbReference type="NCBI Taxonomy" id="2865987"/>
    <lineage>
        <taxon>Bacteria</taxon>
        <taxon>Pseudomonadati</taxon>
        <taxon>Pseudomonadota</taxon>
        <taxon>Alphaproteobacteria</taxon>
        <taxon>Hyphomicrobiales</taxon>
        <taxon>Rhizobiaceae</taxon>
        <taxon>Flavimaribacter</taxon>
    </lineage>
</organism>
<dbReference type="GO" id="GO:0016755">
    <property type="term" value="F:aminoacyltransferase activity"/>
    <property type="evidence" value="ECO:0007669"/>
    <property type="project" value="TreeGrafter"/>
</dbReference>
<comment type="caution">
    <text evidence="8">The sequence shown here is derived from an EMBL/GenBank/DDBJ whole genome shotgun (WGS) entry which is preliminary data.</text>
</comment>
<dbReference type="EMBL" id="JAICBX010000002">
    <property type="protein sequence ID" value="MBW8637438.1"/>
    <property type="molecule type" value="Genomic_DNA"/>
</dbReference>
<feature type="transmembrane region" description="Helical" evidence="6">
    <location>
        <begin position="165"/>
        <end position="189"/>
    </location>
</feature>
<evidence type="ECO:0000256" key="6">
    <source>
        <dbReference type="SAM" id="Phobius"/>
    </source>
</evidence>
<dbReference type="PANTHER" id="PTHR34697">
    <property type="entry name" value="PHOSPHATIDYLGLYCEROL LYSYLTRANSFERASE"/>
    <property type="match status" value="1"/>
</dbReference>
<evidence type="ECO:0000256" key="4">
    <source>
        <dbReference type="ARBA" id="ARBA00022989"/>
    </source>
</evidence>
<keyword evidence="9" id="KW-1185">Reference proteome</keyword>
<feature type="transmembrane region" description="Helical" evidence="6">
    <location>
        <begin position="128"/>
        <end position="153"/>
    </location>
</feature>
<reference evidence="8" key="1">
    <citation type="submission" date="2021-08" db="EMBL/GenBank/DDBJ databases">
        <title>Hoeflea bacterium WL0058 sp. nov., isolated from the sediment.</title>
        <authorList>
            <person name="Wang L."/>
            <person name="Zhang D."/>
        </authorList>
    </citation>
    <scope>NUCLEOTIDE SEQUENCE</scope>
    <source>
        <strain evidence="8">WL0058</strain>
    </source>
</reference>
<feature type="transmembrane region" description="Helical" evidence="6">
    <location>
        <begin position="290"/>
        <end position="310"/>
    </location>
</feature>
<accession>A0AAE2ZNB6</accession>
<dbReference type="InterPro" id="IPR016181">
    <property type="entry name" value="Acyl_CoA_acyltransferase"/>
</dbReference>
<feature type="transmembrane region" description="Helical" evidence="6">
    <location>
        <begin position="12"/>
        <end position="34"/>
    </location>
</feature>
<gene>
    <name evidence="8" type="primary">mprF</name>
    <name evidence="8" type="ORF">K1W69_09580</name>
</gene>
<dbReference type="AlphaFoldDB" id="A0AAE2ZNB6"/>
<dbReference type="Pfam" id="PF09924">
    <property type="entry name" value="LPG_synthase_C"/>
    <property type="match status" value="1"/>
</dbReference>
<dbReference type="GO" id="GO:0055091">
    <property type="term" value="P:phospholipid homeostasis"/>
    <property type="evidence" value="ECO:0007669"/>
    <property type="project" value="TreeGrafter"/>
</dbReference>
<evidence type="ECO:0000256" key="1">
    <source>
        <dbReference type="ARBA" id="ARBA00004651"/>
    </source>
</evidence>
<dbReference type="PANTHER" id="PTHR34697:SF2">
    <property type="entry name" value="PHOSPHATIDYLGLYCEROL LYSYLTRANSFERASE"/>
    <property type="match status" value="1"/>
</dbReference>
<evidence type="ECO:0000256" key="2">
    <source>
        <dbReference type="ARBA" id="ARBA00022475"/>
    </source>
</evidence>
<evidence type="ECO:0000256" key="3">
    <source>
        <dbReference type="ARBA" id="ARBA00022692"/>
    </source>
</evidence>
<feature type="transmembrane region" description="Helical" evidence="6">
    <location>
        <begin position="54"/>
        <end position="76"/>
    </location>
</feature>
<keyword evidence="3 6" id="KW-0812">Transmembrane</keyword>
<evidence type="ECO:0000256" key="5">
    <source>
        <dbReference type="ARBA" id="ARBA00023136"/>
    </source>
</evidence>
<dbReference type="SUPFAM" id="SSF55729">
    <property type="entry name" value="Acyl-CoA N-acyltransferases (Nat)"/>
    <property type="match status" value="1"/>
</dbReference>
<feature type="domain" description="Phosphatidylglycerol lysyltransferase C-terminal" evidence="7">
    <location>
        <begin position="537"/>
        <end position="827"/>
    </location>
</feature>
<evidence type="ECO:0000259" key="7">
    <source>
        <dbReference type="Pfam" id="PF09924"/>
    </source>
</evidence>
<feature type="transmembrane region" description="Helical" evidence="6">
    <location>
        <begin position="243"/>
        <end position="270"/>
    </location>
</feature>
<keyword evidence="5 6" id="KW-0472">Membrane</keyword>